<dbReference type="Proteomes" id="UP000184603">
    <property type="component" value="Unassembled WGS sequence"/>
</dbReference>
<protein>
    <submittedName>
        <fullName evidence="2">Nitroreductase</fullName>
    </submittedName>
</protein>
<dbReference type="InterPro" id="IPR050627">
    <property type="entry name" value="Nitroreductase/BluB"/>
</dbReference>
<dbReference type="Pfam" id="PF00881">
    <property type="entry name" value="Nitroreductase"/>
    <property type="match status" value="2"/>
</dbReference>
<feature type="domain" description="Nitroreductase" evidence="1">
    <location>
        <begin position="9"/>
        <end position="59"/>
    </location>
</feature>
<dbReference type="GO" id="GO:0016491">
    <property type="term" value="F:oxidoreductase activity"/>
    <property type="evidence" value="ECO:0007669"/>
    <property type="project" value="InterPro"/>
</dbReference>
<dbReference type="Gene3D" id="3.40.109.10">
    <property type="entry name" value="NADH Oxidase"/>
    <property type="match status" value="1"/>
</dbReference>
<sequence>MHTDLLQVVKERRSVREFTNEPVSQIDIMNILEAGCWAPSVRNNQPWKFVVISDPGMRAILSEHSIYSTIISQCPVVIAVYLEDDKGTSSAMGNQAIGAAIQNMLLVAEDIGLGGVWLGDIQDCRDKINIELGIAEKYNLAAMLAIGYPAHRNQKSHRKHVNDFILKNIGG</sequence>
<dbReference type="InterPro" id="IPR000415">
    <property type="entry name" value="Nitroreductase-like"/>
</dbReference>
<dbReference type="PANTHER" id="PTHR23026">
    <property type="entry name" value="NADPH NITROREDUCTASE"/>
    <property type="match status" value="1"/>
</dbReference>
<keyword evidence="3" id="KW-1185">Reference proteome</keyword>
<dbReference type="InterPro" id="IPR029479">
    <property type="entry name" value="Nitroreductase"/>
</dbReference>
<dbReference type="RefSeq" id="WP_073612442.1">
    <property type="nucleotide sequence ID" value="NZ_FRFE01000004.1"/>
</dbReference>
<evidence type="ECO:0000313" key="2">
    <source>
        <dbReference type="EMBL" id="SHO45459.1"/>
    </source>
</evidence>
<dbReference type="EMBL" id="FRFE01000004">
    <property type="protein sequence ID" value="SHO45459.1"/>
    <property type="molecule type" value="Genomic_DNA"/>
</dbReference>
<dbReference type="CDD" id="cd02062">
    <property type="entry name" value="Nitro_FMN_reductase"/>
    <property type="match status" value="1"/>
</dbReference>
<dbReference type="STRING" id="1121416.SAMN02745220_01094"/>
<dbReference type="PANTHER" id="PTHR23026:SF123">
    <property type="entry name" value="NAD(P)H NITROREDUCTASE RV3131-RELATED"/>
    <property type="match status" value="1"/>
</dbReference>
<accession>A0A1M7Y183</accession>
<evidence type="ECO:0000313" key="3">
    <source>
        <dbReference type="Proteomes" id="UP000184603"/>
    </source>
</evidence>
<evidence type="ECO:0000259" key="1">
    <source>
        <dbReference type="Pfam" id="PF00881"/>
    </source>
</evidence>
<gene>
    <name evidence="2" type="ORF">SAMN02745220_01094</name>
</gene>
<dbReference type="AlphaFoldDB" id="A0A1M7Y183"/>
<feature type="domain" description="Nitroreductase" evidence="1">
    <location>
        <begin position="66"/>
        <end position="148"/>
    </location>
</feature>
<dbReference type="OrthoDB" id="9809288at2"/>
<organism evidence="2 3">
    <name type="scientific">Desulfopila aestuarii DSM 18488</name>
    <dbReference type="NCBI Taxonomy" id="1121416"/>
    <lineage>
        <taxon>Bacteria</taxon>
        <taxon>Pseudomonadati</taxon>
        <taxon>Thermodesulfobacteriota</taxon>
        <taxon>Desulfobulbia</taxon>
        <taxon>Desulfobulbales</taxon>
        <taxon>Desulfocapsaceae</taxon>
        <taxon>Desulfopila</taxon>
    </lineage>
</organism>
<name>A0A1M7Y183_9BACT</name>
<reference evidence="2 3" key="1">
    <citation type="submission" date="2016-12" db="EMBL/GenBank/DDBJ databases">
        <authorList>
            <person name="Song W.-J."/>
            <person name="Kurnit D.M."/>
        </authorList>
    </citation>
    <scope>NUCLEOTIDE SEQUENCE [LARGE SCALE GENOMIC DNA]</scope>
    <source>
        <strain evidence="2 3">DSM 18488</strain>
    </source>
</reference>
<dbReference type="SUPFAM" id="SSF55469">
    <property type="entry name" value="FMN-dependent nitroreductase-like"/>
    <property type="match status" value="1"/>
</dbReference>
<proteinExistence type="predicted"/>